<dbReference type="InParanoid" id="A0A165BQ49"/>
<organism evidence="1 2">
    <name type="scientific">Laetiporus sulphureus 93-53</name>
    <dbReference type="NCBI Taxonomy" id="1314785"/>
    <lineage>
        <taxon>Eukaryota</taxon>
        <taxon>Fungi</taxon>
        <taxon>Dikarya</taxon>
        <taxon>Basidiomycota</taxon>
        <taxon>Agaricomycotina</taxon>
        <taxon>Agaricomycetes</taxon>
        <taxon>Polyporales</taxon>
        <taxon>Laetiporus</taxon>
    </lineage>
</organism>
<gene>
    <name evidence="1" type="ORF">LAESUDRAFT_707377</name>
</gene>
<dbReference type="EMBL" id="KV427664">
    <property type="protein sequence ID" value="KZT01452.1"/>
    <property type="molecule type" value="Genomic_DNA"/>
</dbReference>
<dbReference type="GeneID" id="63823686"/>
<evidence type="ECO:0000313" key="1">
    <source>
        <dbReference type="EMBL" id="KZT01452.1"/>
    </source>
</evidence>
<proteinExistence type="predicted"/>
<dbReference type="RefSeq" id="XP_040759192.1">
    <property type="nucleotide sequence ID" value="XM_040906657.1"/>
</dbReference>
<accession>A0A165BQ49</accession>
<dbReference type="STRING" id="1314785.A0A165BQ49"/>
<sequence length="162" mass="18159">MLAAARHGLANEYPDDDSTKEVVLQADGLQHAGTGDRHVLMRWLNKMDGDGAHITQIVQLTGGPGNYNFFTPVVKKQSENSRNSNTFYSLGQYTRVQRDQIITLAKAVQYDKRSRVNSCRTWTRDLLEAIVKAGLLSQTKFEEIDTGVPLRKRVPELLEDAA</sequence>
<dbReference type="AlphaFoldDB" id="A0A165BQ49"/>
<evidence type="ECO:0000313" key="2">
    <source>
        <dbReference type="Proteomes" id="UP000076871"/>
    </source>
</evidence>
<dbReference type="OrthoDB" id="3235294at2759"/>
<keyword evidence="2" id="KW-1185">Reference proteome</keyword>
<reference evidence="1 2" key="1">
    <citation type="journal article" date="2016" name="Mol. Biol. Evol.">
        <title>Comparative Genomics of Early-Diverging Mushroom-Forming Fungi Provides Insights into the Origins of Lignocellulose Decay Capabilities.</title>
        <authorList>
            <person name="Nagy L.G."/>
            <person name="Riley R."/>
            <person name="Tritt A."/>
            <person name="Adam C."/>
            <person name="Daum C."/>
            <person name="Floudas D."/>
            <person name="Sun H."/>
            <person name="Yadav J.S."/>
            <person name="Pangilinan J."/>
            <person name="Larsson K.H."/>
            <person name="Matsuura K."/>
            <person name="Barry K."/>
            <person name="Labutti K."/>
            <person name="Kuo R."/>
            <person name="Ohm R.A."/>
            <person name="Bhattacharya S.S."/>
            <person name="Shirouzu T."/>
            <person name="Yoshinaga Y."/>
            <person name="Martin F.M."/>
            <person name="Grigoriev I.V."/>
            <person name="Hibbett D.S."/>
        </authorList>
    </citation>
    <scope>NUCLEOTIDE SEQUENCE [LARGE SCALE GENOMIC DNA]</scope>
    <source>
        <strain evidence="1 2">93-53</strain>
    </source>
</reference>
<name>A0A165BQ49_9APHY</name>
<protein>
    <submittedName>
        <fullName evidence="1">Uncharacterized protein</fullName>
    </submittedName>
</protein>
<dbReference type="Proteomes" id="UP000076871">
    <property type="component" value="Unassembled WGS sequence"/>
</dbReference>